<keyword evidence="6" id="KW-0326">Glycosidase</keyword>
<dbReference type="SMART" id="SM00812">
    <property type="entry name" value="Alpha_L_fucos"/>
    <property type="match status" value="1"/>
</dbReference>
<dbReference type="EC" id="3.2.1.51" evidence="3"/>
<comment type="function">
    <text evidence="1">Alpha-L-fucosidase is responsible for hydrolyzing the alpha-1,6-linked fucose joined to the reducing-end N-acetylglucosamine of the carbohydrate moieties of glycoproteins.</text>
</comment>
<dbReference type="InterPro" id="IPR057739">
    <property type="entry name" value="Glyco_hydro_29_N"/>
</dbReference>
<dbReference type="InterPro" id="IPR013780">
    <property type="entry name" value="Glyco_hydro_b"/>
</dbReference>
<dbReference type="Gene3D" id="2.60.40.1180">
    <property type="entry name" value="Golgi alpha-mannosidase II"/>
    <property type="match status" value="1"/>
</dbReference>
<evidence type="ECO:0000313" key="9">
    <source>
        <dbReference type="Proteomes" id="UP000279422"/>
    </source>
</evidence>
<dbReference type="Gene3D" id="3.20.20.80">
    <property type="entry name" value="Glycosidases"/>
    <property type="match status" value="1"/>
</dbReference>
<evidence type="ECO:0000256" key="4">
    <source>
        <dbReference type="ARBA" id="ARBA00022729"/>
    </source>
</evidence>
<dbReference type="AlphaFoldDB" id="A0A497E2M3"/>
<comment type="similarity">
    <text evidence="2">Belongs to the glycosyl hydrolase 29 family.</text>
</comment>
<dbReference type="PANTHER" id="PTHR10030:SF37">
    <property type="entry name" value="ALPHA-L-FUCOSIDASE-RELATED"/>
    <property type="match status" value="1"/>
</dbReference>
<organism evidence="8 9">
    <name type="scientific">Aerophobetes bacterium</name>
    <dbReference type="NCBI Taxonomy" id="2030807"/>
    <lineage>
        <taxon>Bacteria</taxon>
        <taxon>Candidatus Aerophobota</taxon>
    </lineage>
</organism>
<protein>
    <recommendedName>
        <fullName evidence="3">alpha-L-fucosidase</fullName>
        <ecNumber evidence="3">3.2.1.51</ecNumber>
    </recommendedName>
</protein>
<proteinExistence type="inferred from homology"/>
<dbReference type="SUPFAM" id="SSF51445">
    <property type="entry name" value="(Trans)glycosidases"/>
    <property type="match status" value="1"/>
</dbReference>
<evidence type="ECO:0000256" key="3">
    <source>
        <dbReference type="ARBA" id="ARBA00012662"/>
    </source>
</evidence>
<keyword evidence="5" id="KW-0378">Hydrolase</keyword>
<dbReference type="InterPro" id="IPR017853">
    <property type="entry name" value="GH"/>
</dbReference>
<evidence type="ECO:0000256" key="6">
    <source>
        <dbReference type="ARBA" id="ARBA00023295"/>
    </source>
</evidence>
<dbReference type="GO" id="GO:0016139">
    <property type="term" value="P:glycoside catabolic process"/>
    <property type="evidence" value="ECO:0007669"/>
    <property type="project" value="TreeGrafter"/>
</dbReference>
<dbReference type="GO" id="GO:0004560">
    <property type="term" value="F:alpha-L-fucosidase activity"/>
    <property type="evidence" value="ECO:0007669"/>
    <property type="project" value="InterPro"/>
</dbReference>
<accession>A0A497E2M3</accession>
<dbReference type="InterPro" id="IPR016286">
    <property type="entry name" value="FUC_metazoa-typ"/>
</dbReference>
<name>A0A497E2M3_UNCAE</name>
<evidence type="ECO:0000256" key="2">
    <source>
        <dbReference type="ARBA" id="ARBA00007951"/>
    </source>
</evidence>
<reference evidence="8 9" key="1">
    <citation type="submission" date="2018-06" db="EMBL/GenBank/DDBJ databases">
        <title>Extensive metabolic versatility and redundancy in microbially diverse, dynamic hydrothermal sediments.</title>
        <authorList>
            <person name="Dombrowski N."/>
            <person name="Teske A."/>
            <person name="Baker B.J."/>
        </authorList>
    </citation>
    <scope>NUCLEOTIDE SEQUENCE [LARGE SCALE GENOMIC DNA]</scope>
    <source>
        <strain evidence="8">B47_G16</strain>
    </source>
</reference>
<evidence type="ECO:0000256" key="1">
    <source>
        <dbReference type="ARBA" id="ARBA00004071"/>
    </source>
</evidence>
<dbReference type="GO" id="GO:0006004">
    <property type="term" value="P:fucose metabolic process"/>
    <property type="evidence" value="ECO:0007669"/>
    <property type="project" value="InterPro"/>
</dbReference>
<gene>
    <name evidence="8" type="ORF">DRJ00_06415</name>
</gene>
<evidence type="ECO:0000259" key="7">
    <source>
        <dbReference type="Pfam" id="PF01120"/>
    </source>
</evidence>
<dbReference type="InterPro" id="IPR000933">
    <property type="entry name" value="Glyco_hydro_29"/>
</dbReference>
<feature type="domain" description="Glycoside hydrolase family 29 N-terminal" evidence="7">
    <location>
        <begin position="12"/>
        <end position="324"/>
    </location>
</feature>
<dbReference type="Pfam" id="PF01120">
    <property type="entry name" value="Alpha_L_fucos"/>
    <property type="match status" value="1"/>
</dbReference>
<dbReference type="PRINTS" id="PR00741">
    <property type="entry name" value="GLHYDRLASE29"/>
</dbReference>
<keyword evidence="4" id="KW-0732">Signal</keyword>
<dbReference type="EMBL" id="QMPZ01000101">
    <property type="protein sequence ID" value="RLE08372.1"/>
    <property type="molecule type" value="Genomic_DNA"/>
</dbReference>
<dbReference type="GO" id="GO:0005764">
    <property type="term" value="C:lysosome"/>
    <property type="evidence" value="ECO:0007669"/>
    <property type="project" value="TreeGrafter"/>
</dbReference>
<evidence type="ECO:0000313" key="8">
    <source>
        <dbReference type="EMBL" id="RLE08372.1"/>
    </source>
</evidence>
<evidence type="ECO:0000256" key="5">
    <source>
        <dbReference type="ARBA" id="ARBA00022801"/>
    </source>
</evidence>
<dbReference type="PIRSF" id="PIRSF001092">
    <property type="entry name" value="Alpha-L-fucosidase"/>
    <property type="match status" value="1"/>
</dbReference>
<dbReference type="PANTHER" id="PTHR10030">
    <property type="entry name" value="ALPHA-L-FUCOSIDASE"/>
    <property type="match status" value="1"/>
</dbReference>
<dbReference type="SMR" id="A0A497E2M3"/>
<dbReference type="Proteomes" id="UP000279422">
    <property type="component" value="Unassembled WGS sequence"/>
</dbReference>
<sequence length="415" mass="47841">MTEQTDRIQEAHEKRMAWWREAKFGMFIHWGLYAIPAGVWKGKRVPGIGEWIMYRARIPVREYEALAKRFNPVKFNAEEWVKVAKDAGMRWIVITAKHHDGFCMFDTKLTDYNIVKATPFKRDPLKELSEACKKEKIKLGFYYSQTLDWHHPDGLGNDWDYDPEKKNFSKYLEEYVKPQLRELLTNYGPVAVIWFDIMTPTPEQARNLRDFVHELQPETLVSGRVGPWREVGIADYREMGDNEIPPGKVEGDWETPATINDTWGFKSYDHNWKSTGVLIHKLVEIVSKGGNYLLNVGPTAEGTIPKPSVDRLREMGEWLKVNGESIYGTTAGPFPEMEWGRSTAKPDKLYLHILAWPDTGQIEVPAFDREIKKVYPLADPDRKSLKFRSKEGGTVIDLPEKAIDPVDTVLVAEIE</sequence>
<comment type="caution">
    <text evidence="8">The sequence shown here is derived from an EMBL/GenBank/DDBJ whole genome shotgun (WGS) entry which is preliminary data.</text>
</comment>